<gene>
    <name evidence="1" type="ORF">SDAV_001634</name>
</gene>
<organism evidence="1 2">
    <name type="scientific">Spiroplasma phoeniceum P40</name>
    <dbReference type="NCBI Taxonomy" id="1276259"/>
    <lineage>
        <taxon>Bacteria</taxon>
        <taxon>Bacillati</taxon>
        <taxon>Mycoplasmatota</taxon>
        <taxon>Mollicutes</taxon>
        <taxon>Entomoplasmatales</taxon>
        <taxon>Spiroplasmataceae</taxon>
        <taxon>Spiroplasma</taxon>
    </lineage>
</organism>
<reference evidence="2" key="1">
    <citation type="submission" date="2018-07" db="EMBL/GenBank/DDBJ databases">
        <title>Complete Genome Sequence of Spiroplasma phoeniceum.</title>
        <authorList>
            <person name="Davis R.E."/>
            <person name="Shao J.Y."/>
            <person name="Zhao Y."/>
            <person name="Silver A."/>
            <person name="Stump z."/>
            <person name="Gasparich G."/>
        </authorList>
    </citation>
    <scope>NUCLEOTIDE SEQUENCE [LARGE SCALE GENOMIC DNA]</scope>
    <source>
        <strain evidence="2">P40</strain>
    </source>
</reference>
<dbReference type="AlphaFoldDB" id="A0A345DQV0"/>
<accession>A0A345DQV0</accession>
<dbReference type="Proteomes" id="UP000253689">
    <property type="component" value="Chromosome"/>
</dbReference>
<name>A0A345DQV0_9MOLU</name>
<sequence>MREILNCEAGCHARTRKSNPGSIFVLNFLKKKMAVFMNRINKIIKGKIFQTIEYIKHQFNRIKNVAMK</sequence>
<dbReference type="EMBL" id="CP031088">
    <property type="protein sequence ID" value="AXF96591.1"/>
    <property type="molecule type" value="Genomic_DNA"/>
</dbReference>
<evidence type="ECO:0000313" key="1">
    <source>
        <dbReference type="EMBL" id="AXF96591.1"/>
    </source>
</evidence>
<protein>
    <submittedName>
        <fullName evidence="1">Uncharacterized protein</fullName>
    </submittedName>
</protein>
<dbReference type="KEGG" id="sphh:SDAV_001634"/>
<proteinExistence type="predicted"/>
<keyword evidence="2" id="KW-1185">Reference proteome</keyword>
<evidence type="ECO:0000313" key="2">
    <source>
        <dbReference type="Proteomes" id="UP000253689"/>
    </source>
</evidence>